<keyword evidence="2" id="KW-0472">Membrane</keyword>
<proteinExistence type="predicted"/>
<dbReference type="OrthoDB" id="10347551at2759"/>
<gene>
    <name evidence="3" type="ORF">D9611_013547</name>
</gene>
<keyword evidence="2" id="KW-1133">Transmembrane helix</keyword>
<protein>
    <recommendedName>
        <fullName evidence="5">Transmembrane protein</fullName>
    </recommendedName>
</protein>
<evidence type="ECO:0000313" key="4">
    <source>
        <dbReference type="Proteomes" id="UP000541558"/>
    </source>
</evidence>
<comment type="caution">
    <text evidence="3">The sequence shown here is derived from an EMBL/GenBank/DDBJ whole genome shotgun (WGS) entry which is preliminary data.</text>
</comment>
<evidence type="ECO:0000313" key="3">
    <source>
        <dbReference type="EMBL" id="KAF5334405.1"/>
    </source>
</evidence>
<evidence type="ECO:0000256" key="1">
    <source>
        <dbReference type="SAM" id="MobiDB-lite"/>
    </source>
</evidence>
<organism evidence="3 4">
    <name type="scientific">Ephemerocybe angulata</name>
    <dbReference type="NCBI Taxonomy" id="980116"/>
    <lineage>
        <taxon>Eukaryota</taxon>
        <taxon>Fungi</taxon>
        <taxon>Dikarya</taxon>
        <taxon>Basidiomycota</taxon>
        <taxon>Agaricomycotina</taxon>
        <taxon>Agaricomycetes</taxon>
        <taxon>Agaricomycetidae</taxon>
        <taxon>Agaricales</taxon>
        <taxon>Agaricineae</taxon>
        <taxon>Psathyrellaceae</taxon>
        <taxon>Ephemerocybe</taxon>
    </lineage>
</organism>
<feature type="region of interest" description="Disordered" evidence="1">
    <location>
        <begin position="67"/>
        <end position="172"/>
    </location>
</feature>
<feature type="compositionally biased region" description="Basic and acidic residues" evidence="1">
    <location>
        <begin position="99"/>
        <end position="119"/>
    </location>
</feature>
<feature type="region of interest" description="Disordered" evidence="1">
    <location>
        <begin position="1"/>
        <end position="22"/>
    </location>
</feature>
<feature type="compositionally biased region" description="Basic residues" evidence="1">
    <location>
        <begin position="149"/>
        <end position="160"/>
    </location>
</feature>
<keyword evidence="4" id="KW-1185">Reference proteome</keyword>
<dbReference type="EMBL" id="JAACJK010000070">
    <property type="protein sequence ID" value="KAF5334405.1"/>
    <property type="molecule type" value="Genomic_DNA"/>
</dbReference>
<evidence type="ECO:0008006" key="5">
    <source>
        <dbReference type="Google" id="ProtNLM"/>
    </source>
</evidence>
<accession>A0A8H5FEQ4</accession>
<feature type="transmembrane region" description="Helical" evidence="2">
    <location>
        <begin position="43"/>
        <end position="65"/>
    </location>
</feature>
<reference evidence="3 4" key="1">
    <citation type="journal article" date="2020" name="ISME J.">
        <title>Uncovering the hidden diversity of litter-decomposition mechanisms in mushroom-forming fungi.</title>
        <authorList>
            <person name="Floudas D."/>
            <person name="Bentzer J."/>
            <person name="Ahren D."/>
            <person name="Johansson T."/>
            <person name="Persson P."/>
            <person name="Tunlid A."/>
        </authorList>
    </citation>
    <scope>NUCLEOTIDE SEQUENCE [LARGE SCALE GENOMIC DNA]</scope>
    <source>
        <strain evidence="3 4">CBS 175.51</strain>
    </source>
</reference>
<evidence type="ECO:0000256" key="2">
    <source>
        <dbReference type="SAM" id="Phobius"/>
    </source>
</evidence>
<dbReference type="Proteomes" id="UP000541558">
    <property type="component" value="Unassembled WGS sequence"/>
</dbReference>
<name>A0A8H5FEQ4_9AGAR</name>
<dbReference type="AlphaFoldDB" id="A0A8H5FEQ4"/>
<keyword evidence="2" id="KW-0812">Transmembrane</keyword>
<sequence>MSTSLTSMIPSPVVDASTPTSSTTFVTYTPKAQSPAAAKALKIALPTVFGVIVFIILAALITNCIRRRKSPSASPSIDDHDAEDAEEGVRPPVYPPGSDSEKVDGKARERVPEAGEDGTHPPTSPTTSKRQSHRRASRPVIDQFEDRPKRHSHRRSKHPRGVQEVQDKIPPP</sequence>